<proteinExistence type="predicted"/>
<evidence type="ECO:0000256" key="1">
    <source>
        <dbReference type="SAM" id="MobiDB-lite"/>
    </source>
</evidence>
<reference evidence="2 3" key="1">
    <citation type="submission" date="2018-02" db="EMBL/GenBank/DDBJ databases">
        <title>Comparative analysis of genomes of three Brevibacillus laterosporus strains producers of potent antimicrobials isolated from silage.</title>
        <authorList>
            <person name="Kojic M."/>
            <person name="Miljkovic M."/>
            <person name="Studholme D."/>
            <person name="Filipic B."/>
        </authorList>
    </citation>
    <scope>NUCLEOTIDE SEQUENCE [LARGE SCALE GENOMIC DNA]</scope>
    <source>
        <strain evidence="2 3">BGSP11</strain>
    </source>
</reference>
<dbReference type="EMBL" id="PRKQ01000053">
    <property type="protein sequence ID" value="PPA90216.1"/>
    <property type="molecule type" value="Genomic_DNA"/>
</dbReference>
<accession>A0AAP8Q8E9</accession>
<protein>
    <recommendedName>
        <fullName evidence="4">Phage tail tape measure protein</fullName>
    </recommendedName>
</protein>
<organism evidence="2 3">
    <name type="scientific">Brevibacillus laterosporus</name>
    <name type="common">Bacillus laterosporus</name>
    <dbReference type="NCBI Taxonomy" id="1465"/>
    <lineage>
        <taxon>Bacteria</taxon>
        <taxon>Bacillati</taxon>
        <taxon>Bacillota</taxon>
        <taxon>Bacilli</taxon>
        <taxon>Bacillales</taxon>
        <taxon>Paenibacillaceae</taxon>
        <taxon>Brevibacillus</taxon>
    </lineage>
</organism>
<gene>
    <name evidence="2" type="ORF">C4A77_24900</name>
</gene>
<comment type="caution">
    <text evidence="2">The sequence shown here is derived from an EMBL/GenBank/DDBJ whole genome shotgun (WGS) entry which is preliminary data.</text>
</comment>
<dbReference type="Proteomes" id="UP000239759">
    <property type="component" value="Unassembled WGS sequence"/>
</dbReference>
<evidence type="ECO:0000313" key="2">
    <source>
        <dbReference type="EMBL" id="PPA90216.1"/>
    </source>
</evidence>
<sequence>MACQRFGLIHTPALLLYGGAGVLFYKAGETMNNKMRATFASELRTSIQSSIQYGKELEKLDSRFGKLVTRISTAHNSIRSFHKEVNRDRGRKLDQQLNQGGNSMPIIKGIGQRTGTITQRMPEIQSLMQRVSDEVQGKVRRGVQLELQELVESIETLDIKSSPRLKKHLISQINLINKKLIKKIREQFDLQVEHLLQEFGSSAGRIQSYNRSLPPFFSSSVMLRSSDNGVIGSGITASGKKTSAPPASNETGPAASVVTAINAQNAAITSIRNNLAVSGAKDPSSLLYQAIDIFNNIQQEEIKLYRSLSLLKDYRVDPTNSQSPVDQGKVSSAIEGIKGFVREQSAFYGLPFKQLFEVASIGGKTLNEPAEIKKLVQQVAQIKTIDPSSDTKAVASGLLATKDKLGISMQEMDDKIVRSIAAVTQMGAANSEQILQMINKSGNTFRSKTDADMLVGLSAASIQTNTNLGTYEKILKRFESDKGRDKAKELGVKTEEMDPATGGTKKRSAESMYKDFADILSSLRNNAERDKLIDSFFGTKEGGKGGASQEALLAKTHAEFIRKMQGFDQSKFEGMLQQSLQNPSVNMNRVNSSLEVALDALVTELTPSINKASYMLMNMADGVSKNIHLFVSLADVLSNALLGLMLMKGIKWGWQKSGIPQNWEKERERSSYVNRFKGMESDPTLTSIIGNGLTGNNRKLYQQATNLQGNETYLKRMQEFNSMSKAQHEHFKKYLAHSGQKVNDFPTFFTMMEESKSWKGKEKISYQQRFNRNQAYANRLRTNPDSNQLIHTPLLNTLLTNTTNRSTFVQKMGSNSEYKGVASRLGVMNQPQFDGFEKHLQEMQRNGSPAITSITSLKKALDNYQHSLKQSAVAAREASTTYLELSHAMRSINDQAGSSKMGGKFKNFLQDASGLSKGAGGGVGGLASKLAKGAAGAVGGLLLEVAKMGVQLVTQLVVAQAAKTIAINMSTTEDQRQLMSAEKQEKDIVKVSNYLRVLGDQGSGSPSDLINQLDLAYGSIMNFISRIFGGEDTHLGKGNADEIMDGVREMYNKRGANLKNNEDLANYLRDNNISQEEAVNAWSEESGRKKEIQEKKKQAFIKQYERTQLENKEKALLQEDAKKSYDEKYKNGLLSNITADEAKTRLKEGFTEAQKKNEEESLQAELNGVATDSKAFIDMKEGQIKRLEEVLQRELEIIDRYIEESKKHLQSIQDKNSAEYKEEEKRYKQLVDDRKSTEREGKRQVDIDRKAEQQRQFQTKLSSVQKGLQQAEQVAQAKELMVAINMDRQSKAYIGALQKITNSKISDLRVRLAELKAIEAKGDQKDEIASAIRDVQNSISSEQLRYKDLSLSKIGIERIDLEERAGDRENTYLAEKLRRGGASDDSPGMRALRIASAKQEVQDINKLIGQYKKDMVGKSPEEQKKYMQEIRDLTKQSLQAQLGILDEVKSPVGTFNLPDGVTAMSRYEYLTRGNTHQSFTVGSGDVTVNIALPNVSNNTTEAQLTAIGNGIGRGLFSGRVGSIRDQMLMGTAAYRSSYP</sequence>
<feature type="region of interest" description="Disordered" evidence="1">
    <location>
        <begin position="1223"/>
        <end position="1249"/>
    </location>
</feature>
<name>A0AAP8Q8E9_BRELA</name>
<evidence type="ECO:0000313" key="3">
    <source>
        <dbReference type="Proteomes" id="UP000239759"/>
    </source>
</evidence>
<evidence type="ECO:0008006" key="4">
    <source>
        <dbReference type="Google" id="ProtNLM"/>
    </source>
</evidence>